<name>A0AAV0XJ52_9HEMI</name>
<reference evidence="2 3" key="1">
    <citation type="submission" date="2023-01" db="EMBL/GenBank/DDBJ databases">
        <authorList>
            <person name="Whitehead M."/>
        </authorList>
    </citation>
    <scope>NUCLEOTIDE SEQUENCE [LARGE SCALE GENOMIC DNA]</scope>
</reference>
<feature type="region of interest" description="Disordered" evidence="1">
    <location>
        <begin position="78"/>
        <end position="148"/>
    </location>
</feature>
<evidence type="ECO:0000256" key="1">
    <source>
        <dbReference type="SAM" id="MobiDB-lite"/>
    </source>
</evidence>
<dbReference type="AlphaFoldDB" id="A0AAV0XJ52"/>
<feature type="compositionally biased region" description="Polar residues" evidence="1">
    <location>
        <begin position="87"/>
        <end position="97"/>
    </location>
</feature>
<comment type="caution">
    <text evidence="2">The sequence shown here is derived from an EMBL/GenBank/DDBJ whole genome shotgun (WGS) entry which is preliminary data.</text>
</comment>
<evidence type="ECO:0000313" key="3">
    <source>
        <dbReference type="Proteomes" id="UP001160148"/>
    </source>
</evidence>
<accession>A0AAV0XJ52</accession>
<evidence type="ECO:0000313" key="2">
    <source>
        <dbReference type="EMBL" id="CAI6368579.1"/>
    </source>
</evidence>
<evidence type="ECO:0008006" key="4">
    <source>
        <dbReference type="Google" id="ProtNLM"/>
    </source>
</evidence>
<organism evidence="2 3">
    <name type="scientific">Macrosiphum euphorbiae</name>
    <name type="common">potato aphid</name>
    <dbReference type="NCBI Taxonomy" id="13131"/>
    <lineage>
        <taxon>Eukaryota</taxon>
        <taxon>Metazoa</taxon>
        <taxon>Ecdysozoa</taxon>
        <taxon>Arthropoda</taxon>
        <taxon>Hexapoda</taxon>
        <taxon>Insecta</taxon>
        <taxon>Pterygota</taxon>
        <taxon>Neoptera</taxon>
        <taxon>Paraneoptera</taxon>
        <taxon>Hemiptera</taxon>
        <taxon>Sternorrhyncha</taxon>
        <taxon>Aphidomorpha</taxon>
        <taxon>Aphidoidea</taxon>
        <taxon>Aphididae</taxon>
        <taxon>Macrosiphini</taxon>
        <taxon>Macrosiphum</taxon>
    </lineage>
</organism>
<sequence length="203" mass="23490">MNTKMFVQVPLEKLRRTQPLNLLELTSIDRYLSGEQKKRIAKFFREEAAKRTKYSLEPTWIIPESVIAIKSKIRTEVKPVDPEEEVQINSPASTIVTDSDEIEPEDTLEIATSPLTRSSNESESDSDLESHSPGSASPEVDRVKETVQTLWDRDQGTYSQLKDTIFTAKKYMKEFEGMSKTQLKKQLYKERTRQIKALKQKYR</sequence>
<feature type="compositionally biased region" description="Basic and acidic residues" evidence="1">
    <location>
        <begin position="139"/>
        <end position="148"/>
    </location>
</feature>
<feature type="compositionally biased region" description="Acidic residues" evidence="1">
    <location>
        <begin position="98"/>
        <end position="108"/>
    </location>
</feature>
<keyword evidence="3" id="KW-1185">Reference proteome</keyword>
<proteinExistence type="predicted"/>
<protein>
    <recommendedName>
        <fullName evidence="4">Nucleolar protein 16</fullName>
    </recommendedName>
</protein>
<dbReference type="Proteomes" id="UP001160148">
    <property type="component" value="Unassembled WGS sequence"/>
</dbReference>
<dbReference type="EMBL" id="CARXXK010000005">
    <property type="protein sequence ID" value="CAI6368579.1"/>
    <property type="molecule type" value="Genomic_DNA"/>
</dbReference>
<gene>
    <name evidence="2" type="ORF">MEUPH1_LOCUS22917</name>
</gene>